<organism evidence="1 2">
    <name type="scientific">Gossypium gossypioides</name>
    <name type="common">Mexican cotton</name>
    <name type="synonym">Selera gossypioides</name>
    <dbReference type="NCBI Taxonomy" id="34282"/>
    <lineage>
        <taxon>Eukaryota</taxon>
        <taxon>Viridiplantae</taxon>
        <taxon>Streptophyta</taxon>
        <taxon>Embryophyta</taxon>
        <taxon>Tracheophyta</taxon>
        <taxon>Spermatophyta</taxon>
        <taxon>Magnoliopsida</taxon>
        <taxon>eudicotyledons</taxon>
        <taxon>Gunneridae</taxon>
        <taxon>Pentapetalae</taxon>
        <taxon>rosids</taxon>
        <taxon>malvids</taxon>
        <taxon>Malvales</taxon>
        <taxon>Malvaceae</taxon>
        <taxon>Malvoideae</taxon>
        <taxon>Gossypium</taxon>
    </lineage>
</organism>
<accession>A0A7J9CBT8</accession>
<reference evidence="1 2" key="1">
    <citation type="journal article" date="2019" name="Genome Biol. Evol.">
        <title>Insights into the evolution of the New World diploid cottons (Gossypium, subgenus Houzingenia) based on genome sequencing.</title>
        <authorList>
            <person name="Grover C.E."/>
            <person name="Arick M.A. 2nd"/>
            <person name="Thrash A."/>
            <person name="Conover J.L."/>
            <person name="Sanders W.S."/>
            <person name="Peterson D.G."/>
            <person name="Frelichowski J.E."/>
            <person name="Scheffler J.A."/>
            <person name="Scheffler B.E."/>
            <person name="Wendel J.F."/>
        </authorList>
    </citation>
    <scope>NUCLEOTIDE SEQUENCE [LARGE SCALE GENOMIC DNA]</scope>
    <source>
        <strain evidence="1">5</strain>
        <tissue evidence="1">Leaf</tissue>
    </source>
</reference>
<evidence type="ECO:0000313" key="1">
    <source>
        <dbReference type="EMBL" id="MBA0745754.1"/>
    </source>
</evidence>
<comment type="caution">
    <text evidence="1">The sequence shown here is derived from an EMBL/GenBank/DDBJ whole genome shotgun (WGS) entry which is preliminary data.</text>
</comment>
<dbReference type="EMBL" id="JABEZY010000009">
    <property type="protein sequence ID" value="MBA0745754.1"/>
    <property type="molecule type" value="Genomic_DNA"/>
</dbReference>
<protein>
    <submittedName>
        <fullName evidence="1">Uncharacterized protein</fullName>
    </submittedName>
</protein>
<keyword evidence="2" id="KW-1185">Reference proteome</keyword>
<dbReference type="Proteomes" id="UP000593579">
    <property type="component" value="Unassembled WGS sequence"/>
</dbReference>
<dbReference type="AlphaFoldDB" id="A0A7J9CBT8"/>
<evidence type="ECO:0000313" key="2">
    <source>
        <dbReference type="Proteomes" id="UP000593579"/>
    </source>
</evidence>
<proteinExistence type="predicted"/>
<gene>
    <name evidence="1" type="ORF">Gogos_008317</name>
</gene>
<sequence>MYLTFFKLKHELYMEDSL</sequence>
<name>A0A7J9CBT8_GOSGO</name>